<proteinExistence type="predicted"/>
<dbReference type="GO" id="GO:0051604">
    <property type="term" value="P:protein maturation"/>
    <property type="evidence" value="ECO:0007669"/>
    <property type="project" value="TreeGrafter"/>
</dbReference>
<evidence type="ECO:0000256" key="1">
    <source>
        <dbReference type="ARBA" id="ARBA00022490"/>
    </source>
</evidence>
<sequence length="252" mass="26747">MSLLELQTTLCGALDADALLPAVHRAGDEAVPMLRLERLPLDAVSDGFLEFCRAMPELAPSLVMEAARAASGAAAQVRLDLLRALLTGGDVGPTATALGCPPAPLVFLARGYLSPVAEQLAAVGPALSPEDRQPMCPRCGWPPQVSKLQDEPGAEGNRRLVCAFCATDWMFPRSVCVACGVSGDDGLEFHVDEGLSHVRVESCRSCRSYLKSVDLRAVGLAEPLVDDLATPELDLWATDRGFEKTVPNLLGL</sequence>
<dbReference type="GO" id="GO:0008199">
    <property type="term" value="F:ferric iron binding"/>
    <property type="evidence" value="ECO:0007669"/>
    <property type="project" value="TreeGrafter"/>
</dbReference>
<dbReference type="EMBL" id="UINC01001568">
    <property type="protein sequence ID" value="SUZ83826.1"/>
    <property type="molecule type" value="Genomic_DNA"/>
</dbReference>
<dbReference type="InterPro" id="IPR006452">
    <property type="entry name" value="Formate_DH_accessory"/>
</dbReference>
<dbReference type="CDD" id="cd16341">
    <property type="entry name" value="FdhE"/>
    <property type="match status" value="1"/>
</dbReference>
<dbReference type="PANTHER" id="PTHR37689">
    <property type="entry name" value="PROTEIN FDHE"/>
    <property type="match status" value="1"/>
</dbReference>
<reference evidence="4" key="1">
    <citation type="submission" date="2018-05" db="EMBL/GenBank/DDBJ databases">
        <authorList>
            <person name="Lanie J.A."/>
            <person name="Ng W.-L."/>
            <person name="Kazmierczak K.M."/>
            <person name="Andrzejewski T.M."/>
            <person name="Davidsen T.M."/>
            <person name="Wayne K.J."/>
            <person name="Tettelin H."/>
            <person name="Glass J.I."/>
            <person name="Rusch D."/>
            <person name="Podicherti R."/>
            <person name="Tsui H.-C.T."/>
            <person name="Winkler M.E."/>
        </authorList>
    </citation>
    <scope>NUCLEOTIDE SEQUENCE</scope>
</reference>
<gene>
    <name evidence="4" type="ORF">METZ01_LOCUS36680</name>
</gene>
<evidence type="ECO:0000259" key="2">
    <source>
        <dbReference type="Pfam" id="PF24859"/>
    </source>
</evidence>
<name>A0A381QWM3_9ZZZZ</name>
<dbReference type="InterPro" id="IPR056797">
    <property type="entry name" value="FdhE_central"/>
</dbReference>
<dbReference type="AlphaFoldDB" id="A0A381QWM3"/>
<evidence type="ECO:0000313" key="4">
    <source>
        <dbReference type="EMBL" id="SUZ83826.1"/>
    </source>
</evidence>
<dbReference type="PANTHER" id="PTHR37689:SF1">
    <property type="entry name" value="PROTEIN FDHE"/>
    <property type="match status" value="1"/>
</dbReference>
<dbReference type="SUPFAM" id="SSF144020">
    <property type="entry name" value="FdhE-like"/>
    <property type="match status" value="1"/>
</dbReference>
<dbReference type="Pfam" id="PF24860">
    <property type="entry name" value="FdhE_C"/>
    <property type="match status" value="1"/>
</dbReference>
<dbReference type="Gene3D" id="3.90.1670.10">
    <property type="entry name" value="FdhE-like domain"/>
    <property type="match status" value="1"/>
</dbReference>
<dbReference type="GO" id="GO:0005829">
    <property type="term" value="C:cytosol"/>
    <property type="evidence" value="ECO:0007669"/>
    <property type="project" value="TreeGrafter"/>
</dbReference>
<feature type="domain" description="FdhE C-terminal" evidence="3">
    <location>
        <begin position="194"/>
        <end position="250"/>
    </location>
</feature>
<dbReference type="InterPro" id="IPR056796">
    <property type="entry name" value="FdhE_C"/>
</dbReference>
<evidence type="ECO:0000259" key="3">
    <source>
        <dbReference type="Pfam" id="PF24860"/>
    </source>
</evidence>
<dbReference type="InterPro" id="IPR024064">
    <property type="entry name" value="FdhE-like_sf"/>
</dbReference>
<evidence type="ECO:0008006" key="5">
    <source>
        <dbReference type="Google" id="ProtNLM"/>
    </source>
</evidence>
<dbReference type="Pfam" id="PF24859">
    <property type="entry name" value="FdhE_central"/>
    <property type="match status" value="1"/>
</dbReference>
<feature type="domain" description="FdhE central" evidence="2">
    <location>
        <begin position="135"/>
        <end position="173"/>
    </location>
</feature>
<keyword evidence="1" id="KW-0963">Cytoplasm</keyword>
<accession>A0A381QWM3</accession>
<organism evidence="4">
    <name type="scientific">marine metagenome</name>
    <dbReference type="NCBI Taxonomy" id="408172"/>
    <lineage>
        <taxon>unclassified sequences</taxon>
        <taxon>metagenomes</taxon>
        <taxon>ecological metagenomes</taxon>
    </lineage>
</organism>
<protein>
    <recommendedName>
        <fullName evidence="5">Formate dehydrogenase accessory protein FdhE</fullName>
    </recommendedName>
</protein>